<dbReference type="InterPro" id="IPR052382">
    <property type="entry name" value="ABHD10_acyl-thioesterase"/>
</dbReference>
<sequence>MPPTPGPETQGRLTRPDGEHVAWKRVTGAGPTLIWVGGWRSDMEGTKAVHLAEAAKKHGWDYLRFDHFAHGESSGEWTAAAIGRWREDLIALIEAETGEAVILIGSSMGAWISLLAAVALPDRVKALLLIAPAPDFAHELMWPRLEDHVRQAILREGFAGIDDGTGPHRLTRAFFEEARAWALLDGPIAFAGPVRILQGTADDPVPWRHAMRLTEALTSDDVELTLIKDGDHRLSAPRDLERLTEAVAAVRKRSMA</sequence>
<evidence type="ECO:0000313" key="3">
    <source>
        <dbReference type="EMBL" id="MDO1558868.1"/>
    </source>
</evidence>
<comment type="caution">
    <text evidence="3">The sequence shown here is derived from an EMBL/GenBank/DDBJ whole genome shotgun (WGS) entry which is preliminary data.</text>
</comment>
<dbReference type="PANTHER" id="PTHR16138">
    <property type="entry name" value="MYCOPHENOLIC ACID ACYL-GLUCURONIDE ESTERASE, MITOCHONDRIAL"/>
    <property type="match status" value="1"/>
</dbReference>
<reference evidence="3" key="1">
    <citation type="submission" date="2023-07" db="EMBL/GenBank/DDBJ databases">
        <title>Brevundimonas soil sp. nov., isolated from the soil of chemical plant.</title>
        <authorList>
            <person name="Wu N."/>
        </authorList>
    </citation>
    <scope>NUCLEOTIDE SEQUENCE</scope>
    <source>
        <strain evidence="3">XZ-24</strain>
    </source>
</reference>
<feature type="domain" description="Serine aminopeptidase S33" evidence="2">
    <location>
        <begin position="48"/>
        <end position="140"/>
    </location>
</feature>
<dbReference type="Proteomes" id="UP001169063">
    <property type="component" value="Unassembled WGS sequence"/>
</dbReference>
<dbReference type="RefSeq" id="WP_302109302.1">
    <property type="nucleotide sequence ID" value="NZ_JAUKTR010000002.1"/>
</dbReference>
<evidence type="ECO:0000256" key="1">
    <source>
        <dbReference type="ARBA" id="ARBA00022801"/>
    </source>
</evidence>
<dbReference type="SUPFAM" id="SSF53474">
    <property type="entry name" value="alpha/beta-Hydrolases"/>
    <property type="match status" value="1"/>
</dbReference>
<dbReference type="Gene3D" id="3.40.50.1820">
    <property type="entry name" value="alpha/beta hydrolase"/>
    <property type="match status" value="1"/>
</dbReference>
<gene>
    <name evidence="3" type="ORF">Q0812_05440</name>
</gene>
<proteinExistence type="predicted"/>
<dbReference type="InterPro" id="IPR029058">
    <property type="entry name" value="AB_hydrolase_fold"/>
</dbReference>
<name>A0ABT8SJW0_9CAUL</name>
<evidence type="ECO:0000313" key="4">
    <source>
        <dbReference type="Proteomes" id="UP001169063"/>
    </source>
</evidence>
<dbReference type="PANTHER" id="PTHR16138:SF7">
    <property type="entry name" value="PALMITOYL-PROTEIN THIOESTERASE ABHD10, MITOCHONDRIAL"/>
    <property type="match status" value="1"/>
</dbReference>
<dbReference type="GO" id="GO:0016787">
    <property type="term" value="F:hydrolase activity"/>
    <property type="evidence" value="ECO:0007669"/>
    <property type="project" value="UniProtKB-KW"/>
</dbReference>
<accession>A0ABT8SJW0</accession>
<evidence type="ECO:0000259" key="2">
    <source>
        <dbReference type="Pfam" id="PF12146"/>
    </source>
</evidence>
<keyword evidence="1 3" id="KW-0378">Hydrolase</keyword>
<dbReference type="Pfam" id="PF12146">
    <property type="entry name" value="Hydrolase_4"/>
    <property type="match status" value="1"/>
</dbReference>
<dbReference type="EMBL" id="JAUKTR010000002">
    <property type="protein sequence ID" value="MDO1558868.1"/>
    <property type="molecule type" value="Genomic_DNA"/>
</dbReference>
<keyword evidence="4" id="KW-1185">Reference proteome</keyword>
<dbReference type="InterPro" id="IPR022742">
    <property type="entry name" value="Hydrolase_4"/>
</dbReference>
<organism evidence="3 4">
    <name type="scientific">Peiella sedimenti</name>
    <dbReference type="NCBI Taxonomy" id="3061083"/>
    <lineage>
        <taxon>Bacteria</taxon>
        <taxon>Pseudomonadati</taxon>
        <taxon>Pseudomonadota</taxon>
        <taxon>Alphaproteobacteria</taxon>
        <taxon>Caulobacterales</taxon>
        <taxon>Caulobacteraceae</taxon>
        <taxon>Peiella</taxon>
    </lineage>
</organism>
<protein>
    <submittedName>
        <fullName evidence="3">Alpha/beta hydrolase</fullName>
    </submittedName>
</protein>